<protein>
    <recommendedName>
        <fullName evidence="6">Pentatricopeptide repeat-containing protein</fullName>
    </recommendedName>
</protein>
<evidence type="ECO:0000256" key="2">
    <source>
        <dbReference type="PROSITE-ProRule" id="PRU00708"/>
    </source>
</evidence>
<organism evidence="4 5">
    <name type="scientific">Saponaria officinalis</name>
    <name type="common">Common soapwort</name>
    <name type="synonym">Lychnis saponaria</name>
    <dbReference type="NCBI Taxonomy" id="3572"/>
    <lineage>
        <taxon>Eukaryota</taxon>
        <taxon>Viridiplantae</taxon>
        <taxon>Streptophyta</taxon>
        <taxon>Embryophyta</taxon>
        <taxon>Tracheophyta</taxon>
        <taxon>Spermatophyta</taxon>
        <taxon>Magnoliopsida</taxon>
        <taxon>eudicotyledons</taxon>
        <taxon>Gunneridae</taxon>
        <taxon>Pentapetalae</taxon>
        <taxon>Caryophyllales</taxon>
        <taxon>Caryophyllaceae</taxon>
        <taxon>Caryophylleae</taxon>
        <taxon>Saponaria</taxon>
    </lineage>
</organism>
<dbReference type="Pfam" id="PF01535">
    <property type="entry name" value="PPR"/>
    <property type="match status" value="3"/>
</dbReference>
<dbReference type="PANTHER" id="PTHR47926">
    <property type="entry name" value="PENTATRICOPEPTIDE REPEAT-CONTAINING PROTEIN"/>
    <property type="match status" value="1"/>
</dbReference>
<evidence type="ECO:0000313" key="5">
    <source>
        <dbReference type="Proteomes" id="UP001443914"/>
    </source>
</evidence>
<comment type="caution">
    <text evidence="4">The sequence shown here is derived from an EMBL/GenBank/DDBJ whole genome shotgun (WGS) entry which is preliminary data.</text>
</comment>
<dbReference type="GO" id="GO:0003723">
    <property type="term" value="F:RNA binding"/>
    <property type="evidence" value="ECO:0007669"/>
    <property type="project" value="InterPro"/>
</dbReference>
<dbReference type="InterPro" id="IPR011990">
    <property type="entry name" value="TPR-like_helical_dom_sf"/>
</dbReference>
<proteinExistence type="predicted"/>
<reference evidence="4" key="1">
    <citation type="submission" date="2024-03" db="EMBL/GenBank/DDBJ databases">
        <title>WGS assembly of Saponaria officinalis var. Norfolk2.</title>
        <authorList>
            <person name="Jenkins J."/>
            <person name="Shu S."/>
            <person name="Grimwood J."/>
            <person name="Barry K."/>
            <person name="Goodstein D."/>
            <person name="Schmutz J."/>
            <person name="Leebens-Mack J."/>
            <person name="Osbourn A."/>
        </authorList>
    </citation>
    <scope>NUCLEOTIDE SEQUENCE [LARGE SCALE GENOMIC DNA]</scope>
    <source>
        <strain evidence="4">JIC</strain>
    </source>
</reference>
<dbReference type="PANTHER" id="PTHR47926:SF361">
    <property type="entry name" value="PENTACOTRIPEPTIDE-REPEAT REGION OF PRORP DOMAIN-CONTAINING PROTEIN"/>
    <property type="match status" value="1"/>
</dbReference>
<keyword evidence="5" id="KW-1185">Reference proteome</keyword>
<dbReference type="NCBIfam" id="TIGR00756">
    <property type="entry name" value="PPR"/>
    <property type="match status" value="1"/>
</dbReference>
<dbReference type="AlphaFoldDB" id="A0AAW1KDK1"/>
<dbReference type="Gene3D" id="1.25.40.10">
    <property type="entry name" value="Tetratricopeptide repeat domain"/>
    <property type="match status" value="3"/>
</dbReference>
<keyword evidence="3" id="KW-1133">Transmembrane helix</keyword>
<evidence type="ECO:0000313" key="4">
    <source>
        <dbReference type="EMBL" id="KAK9715873.1"/>
    </source>
</evidence>
<dbReference type="EMBL" id="JBDFQZ010000006">
    <property type="protein sequence ID" value="KAK9715873.1"/>
    <property type="molecule type" value="Genomic_DNA"/>
</dbReference>
<feature type="transmembrane region" description="Helical" evidence="3">
    <location>
        <begin position="123"/>
        <end position="149"/>
    </location>
</feature>
<feature type="repeat" description="PPR" evidence="2">
    <location>
        <begin position="270"/>
        <end position="304"/>
    </location>
</feature>
<keyword evidence="1" id="KW-0677">Repeat</keyword>
<sequence length="438" mass="49751">MDYQIYSSSSLKTSPCFSIPFRKRNVSSLKFRTFSTSPNQLNSVLLRQPFYKPSIISPPHKPKTFSINNNSCFDVLRLFDVLKLEVTPDIYASLVSECTRKRDGFQSSELYAHMKGNRRMVMYLNGSFGLLLFNRILLMFVICGCLVIARQVFDEMPHRNSVSLSVLIAALVDDELFDETVCLFARMYECCMYKASRKALGVIVVCVLKACVYVKNVSFGKMVHGWLIKMGYGRELFVGKAFIEYYGECRCLTEANLMFYQSIQLDDHCNTTLWTRAIVNNCRQGNFNEAIRIAREMGRDGITMNENTLPSVLRACGRVNDVTLGRQIHANAIKLVQNPHVFVMCGLVDMYGRCGLLTDARKVFDRIPHYERSYACWNAMVTGLVQHGMWVEALKMLYGMKAVGFEPKQSMVSVVRMSCGTEKHLTMNCNGDDGIKPG</sequence>
<dbReference type="InterPro" id="IPR046960">
    <property type="entry name" value="PPR_At4g14850-like_plant"/>
</dbReference>
<accession>A0AAW1KDK1</accession>
<evidence type="ECO:0008006" key="6">
    <source>
        <dbReference type="Google" id="ProtNLM"/>
    </source>
</evidence>
<dbReference type="GO" id="GO:0009451">
    <property type="term" value="P:RNA modification"/>
    <property type="evidence" value="ECO:0007669"/>
    <property type="project" value="InterPro"/>
</dbReference>
<keyword evidence="3" id="KW-0472">Membrane</keyword>
<gene>
    <name evidence="4" type="ORF">RND81_06G195800</name>
</gene>
<keyword evidence="3" id="KW-0812">Transmembrane</keyword>
<dbReference type="Proteomes" id="UP001443914">
    <property type="component" value="Unassembled WGS sequence"/>
</dbReference>
<name>A0AAW1KDK1_SAPOF</name>
<evidence type="ECO:0000256" key="3">
    <source>
        <dbReference type="SAM" id="Phobius"/>
    </source>
</evidence>
<dbReference type="InterPro" id="IPR002885">
    <property type="entry name" value="PPR_rpt"/>
</dbReference>
<feature type="repeat" description="PPR" evidence="2">
    <location>
        <begin position="373"/>
        <end position="407"/>
    </location>
</feature>
<dbReference type="PROSITE" id="PS51375">
    <property type="entry name" value="PPR"/>
    <property type="match status" value="2"/>
</dbReference>
<dbReference type="FunFam" id="1.25.40.10:FF:000344">
    <property type="entry name" value="Pentatricopeptide repeat-containing protein"/>
    <property type="match status" value="1"/>
</dbReference>
<evidence type="ECO:0000256" key="1">
    <source>
        <dbReference type="ARBA" id="ARBA00022737"/>
    </source>
</evidence>